<evidence type="ECO:0000313" key="2">
    <source>
        <dbReference type="EMBL" id="NEH89767.1"/>
    </source>
</evidence>
<dbReference type="AlphaFoldDB" id="A0A6N9Z8J9"/>
<gene>
    <name evidence="2" type="ORF">GR206_01745</name>
</gene>
<evidence type="ECO:0000256" key="1">
    <source>
        <dbReference type="SAM" id="MobiDB-lite"/>
    </source>
</evidence>
<reference evidence="2 3" key="1">
    <citation type="submission" date="2019-12" db="EMBL/GenBank/DDBJ databases">
        <title>Rhizobium genotypes associated with high levels of biological nitrogen fixation by grain legumes in a temperate-maritime cropping system.</title>
        <authorList>
            <person name="Maluk M."/>
            <person name="Francesc Ferrando Molina F."/>
            <person name="Lopez Del Egido L."/>
            <person name="Lafos M."/>
            <person name="Langarica-Fuentes A."/>
            <person name="Gebre Yohannes G."/>
            <person name="Young M.W."/>
            <person name="Martin P."/>
            <person name="Gantlett R."/>
            <person name="Kenicer G."/>
            <person name="Hawes C."/>
            <person name="Begg G.S."/>
            <person name="Quilliam R.S."/>
            <person name="Squire G.R."/>
            <person name="Poole P.S."/>
            <person name="Young P.W."/>
            <person name="Iannetta P.M."/>
            <person name="James E.K."/>
        </authorList>
    </citation>
    <scope>NUCLEOTIDE SEQUENCE [LARGE SCALE GENOMIC DNA]</scope>
    <source>
        <strain evidence="2 3">JHI2449</strain>
    </source>
</reference>
<comment type="caution">
    <text evidence="2">The sequence shown here is derived from an EMBL/GenBank/DDBJ whole genome shotgun (WGS) entry which is preliminary data.</text>
</comment>
<name>A0A6N9Z8J9_9HYPH</name>
<evidence type="ECO:0000313" key="3">
    <source>
        <dbReference type="Proteomes" id="UP000468864"/>
    </source>
</evidence>
<dbReference type="Proteomes" id="UP000468864">
    <property type="component" value="Unassembled WGS sequence"/>
</dbReference>
<proteinExistence type="predicted"/>
<protein>
    <submittedName>
        <fullName evidence="2">Uncharacterized protein</fullName>
    </submittedName>
</protein>
<accession>A0A6N9Z8J9</accession>
<dbReference type="RefSeq" id="WP_163873232.1">
    <property type="nucleotide sequence ID" value="NZ_WUEP01000001.1"/>
</dbReference>
<sequence>MPKIITGGAVTSTRELQKYLQIRAPDGDISNEFDKLEHSPVSLNLSRWREVSLDFINKDTFPAKTQVESLRQLLETTWQSVESDRAEWKKYITLLSSLTPVYKIKSVEAKNTTATEKIISGVSLIDPIRNKRYLVTMPAAMDLFHDDDGVYIESRYNDAWSKIAIIQEVHSSDEAATLENEEYLDLSAHAIIRQFAELDVYNSFSTAMEAKTDDFLKAMKLEELDAEANQSLLVNYIAMRMHKKEIDFAMNRLQDGAEKLGYLIATKQLKDIPKGSLYRKTKKTVRYTRTYGNQITGYFTVTYTQKKTVNELIDIDYDIVNRKCEELEASGLTPVVFNLTDEGYETEFGETLSELIDRCDRDPTLRDRSVFLMPDYTTTLAGALSVKGYTLHRSPVKGIARLAFPRIFLEEHFTLRIHWVGTELGPLLHSINLAPGEARKVVVTITTNREEERRQTSSVSAELSDTRSTDLVSEIERETRMESERTTNLAINAKASGNFGAVSGGVSGQYSSKTSVENFGRNLQKTTQKLAASISRRTKQEVSATVSTKVTSGSIETVTSEFRNINDGRTLNLSFYQLNNLFCSRLSLSDIRVCCFPGVETLAGSGSMAGLRGSLAGGLKRSVEEINLSVQKSSPRSWRSNSARERVAKIESLTENLNKDIVLQVLDALAAEYRTHVTNPEVIDGLVALITADDFVLDDDGWKEIDARLVKLVADDHKAVGRDIRVILPSKAVYLDGVLGHGETVEKYSQDMRESVLDGKAADRDYRQAEAELIRARAENLGSRPMIVDAIAAADKKSLAVVLSSPLPGGRTWWFCYDNGIPVQLETVYGGRCLIQIDWTVEQTWMSKPEIAKMEIAENLASPR</sequence>
<feature type="region of interest" description="Disordered" evidence="1">
    <location>
        <begin position="449"/>
        <end position="471"/>
    </location>
</feature>
<organism evidence="2 3">
    <name type="scientific">Rhizobium laguerreae</name>
    <dbReference type="NCBI Taxonomy" id="1076926"/>
    <lineage>
        <taxon>Bacteria</taxon>
        <taxon>Pseudomonadati</taxon>
        <taxon>Pseudomonadota</taxon>
        <taxon>Alphaproteobacteria</taxon>
        <taxon>Hyphomicrobiales</taxon>
        <taxon>Rhizobiaceae</taxon>
        <taxon>Rhizobium/Agrobacterium group</taxon>
        <taxon>Rhizobium</taxon>
    </lineage>
</organism>
<dbReference type="EMBL" id="WUEP01000001">
    <property type="protein sequence ID" value="NEH89767.1"/>
    <property type="molecule type" value="Genomic_DNA"/>
</dbReference>